<evidence type="ECO:0000313" key="1">
    <source>
        <dbReference type="EMBL" id="SMO83734.1"/>
    </source>
</evidence>
<proteinExistence type="predicted"/>
<dbReference type="RefSeq" id="WP_142936280.1">
    <property type="nucleotide sequence ID" value="NZ_FXTM01000042.1"/>
</dbReference>
<keyword evidence="2" id="KW-1185">Reference proteome</keyword>
<dbReference type="AlphaFoldDB" id="A0A521EII4"/>
<accession>A0A521EII4</accession>
<organism evidence="1 2">
    <name type="scientific">Balnearium lithotrophicum</name>
    <dbReference type="NCBI Taxonomy" id="223788"/>
    <lineage>
        <taxon>Bacteria</taxon>
        <taxon>Pseudomonadati</taxon>
        <taxon>Aquificota</taxon>
        <taxon>Aquificia</taxon>
        <taxon>Desulfurobacteriales</taxon>
        <taxon>Desulfurobacteriaceae</taxon>
        <taxon>Balnearium</taxon>
    </lineage>
</organism>
<dbReference type="EMBL" id="FXTM01000042">
    <property type="protein sequence ID" value="SMO83734.1"/>
    <property type="molecule type" value="Genomic_DNA"/>
</dbReference>
<gene>
    <name evidence="1" type="ORF">SAMN06269117_1424</name>
</gene>
<evidence type="ECO:0000313" key="2">
    <source>
        <dbReference type="Proteomes" id="UP000317315"/>
    </source>
</evidence>
<sequence length="99" mass="11493">MGIYFNDWSVTAKFKIESYEGLKSLDASYWVGNRVRVEFNSEGTIEGICKKFQVQENTELKKVVRFEIEVEEATGNFTGRPDYLFRPDDVVKIEKVEAE</sequence>
<dbReference type="Proteomes" id="UP000317315">
    <property type="component" value="Unassembled WGS sequence"/>
</dbReference>
<name>A0A521EII4_9BACT</name>
<reference evidence="1 2" key="1">
    <citation type="submission" date="2017-05" db="EMBL/GenBank/DDBJ databases">
        <authorList>
            <person name="Varghese N."/>
            <person name="Submissions S."/>
        </authorList>
    </citation>
    <scope>NUCLEOTIDE SEQUENCE [LARGE SCALE GENOMIC DNA]</scope>
    <source>
        <strain evidence="1 2">DSM 16304</strain>
    </source>
</reference>
<protein>
    <submittedName>
        <fullName evidence="1">Uncharacterized protein</fullName>
    </submittedName>
</protein>